<proteinExistence type="predicted"/>
<dbReference type="Proteomes" id="UP000243197">
    <property type="component" value="Chromosome"/>
</dbReference>
<protein>
    <recommendedName>
        <fullName evidence="6">TonB-dependent receptor</fullName>
    </recommendedName>
</protein>
<organism evidence="4 5">
    <name type="scientific">Ichthyobacterium seriolicida</name>
    <dbReference type="NCBI Taxonomy" id="242600"/>
    <lineage>
        <taxon>Bacteria</taxon>
        <taxon>Pseudomonadati</taxon>
        <taxon>Bacteroidota</taxon>
        <taxon>Flavobacteriia</taxon>
        <taxon>Flavobacteriales</taxon>
        <taxon>Ichthyobacteriaceae</taxon>
        <taxon>Ichthyobacterium</taxon>
    </lineage>
</organism>
<dbReference type="OrthoDB" id="1264254at2"/>
<evidence type="ECO:0000256" key="2">
    <source>
        <dbReference type="ARBA" id="ARBA00023136"/>
    </source>
</evidence>
<dbReference type="EMBL" id="AP014564">
    <property type="protein sequence ID" value="BAV95332.1"/>
    <property type="molecule type" value="Genomic_DNA"/>
</dbReference>
<gene>
    <name evidence="4" type="ORF">JBKA6_1319</name>
</gene>
<dbReference type="SUPFAM" id="SSF56935">
    <property type="entry name" value="Porins"/>
    <property type="match status" value="1"/>
</dbReference>
<evidence type="ECO:0000256" key="1">
    <source>
        <dbReference type="ARBA" id="ARBA00004442"/>
    </source>
</evidence>
<dbReference type="Gene3D" id="2.40.170.20">
    <property type="entry name" value="TonB-dependent receptor, beta-barrel domain"/>
    <property type="match status" value="1"/>
</dbReference>
<comment type="subcellular location">
    <subcellularLocation>
        <location evidence="1">Cell outer membrane</location>
    </subcellularLocation>
</comment>
<sequence>MREKVFLFLCLYNISFVTLSQNKDNLKEEIIDVRKKYIPNISHPDKIKISPQIKHEKQKKLKVDYNFHDYKTPAEIIFEKIKPVRYSSSVEKIKIPENYIKVGYGNYFTPLFDFFLNRELKKGLVAGHFKYSSSMEGNTKRALQNDFLESNLKLLYDHRFTNYVLFNTLDLGYKSYNYYGLDNESEKLNFTDETDVKQKYFTFSASTQLENNQSTYPFLENIKFSSSYIKMRERDRAYEVQFKLNNKLNFVFLDEVLSIWMNVHNISTSTRDSSLDSMDENQNSKLKKYDYLNIDIMSNFKIRHEKLSFDIGVKAHAVVDFTNNKNIYKVYPIARGTYSIVNNIMIAYANIGGGIKLNSMNQIVNENPFIENSIDIKPTENTVDVSLGLKGFLLPDLHYDARTSFSRIKNFKLLTKTQSNEPLTSPLHQKTTMFKPIWLTNTMKYNINLCLDYNFMEYFALGNNSQINLITTEDKSELHYNKLINRYIPILGNNFYIKFNYKSILIRTELFTSVGRDILDNYTDINIITRYDITDKLSVFCDFYNVLNKQYDLWEDYKSYGFQVLGGLKYKF</sequence>
<evidence type="ECO:0008006" key="6">
    <source>
        <dbReference type="Google" id="ProtNLM"/>
    </source>
</evidence>
<keyword evidence="5" id="KW-1185">Reference proteome</keyword>
<evidence type="ECO:0000313" key="4">
    <source>
        <dbReference type="EMBL" id="BAV95332.1"/>
    </source>
</evidence>
<dbReference type="AlphaFoldDB" id="A0A1J1E5K8"/>
<dbReference type="GO" id="GO:0009279">
    <property type="term" value="C:cell outer membrane"/>
    <property type="evidence" value="ECO:0007669"/>
    <property type="project" value="UniProtKB-SubCell"/>
</dbReference>
<evidence type="ECO:0000256" key="3">
    <source>
        <dbReference type="ARBA" id="ARBA00023237"/>
    </source>
</evidence>
<reference evidence="4 5" key="1">
    <citation type="submission" date="2014-03" db="EMBL/GenBank/DDBJ databases">
        <title>complete genome sequence of Flavobacteriaceae bacterium JBKA-6.</title>
        <authorList>
            <person name="Takano T."/>
            <person name="Nakamura Y."/>
            <person name="Takuma S."/>
            <person name="Yasuike M."/>
            <person name="Matsuyama T."/>
            <person name="Sakai T."/>
            <person name="Fujiwara A."/>
            <person name="Kimoto K."/>
            <person name="Fukuda Y."/>
            <person name="Kondo H."/>
            <person name="Hirono I."/>
            <person name="Nakayasu C."/>
        </authorList>
    </citation>
    <scope>NUCLEOTIDE SEQUENCE [LARGE SCALE GENOMIC DNA]</scope>
    <source>
        <strain evidence="4 5">JBKA-6</strain>
    </source>
</reference>
<dbReference type="KEGG" id="ise:JBKA6_1319"/>
<evidence type="ECO:0000313" key="5">
    <source>
        <dbReference type="Proteomes" id="UP000243197"/>
    </source>
</evidence>
<keyword evidence="2" id="KW-0472">Membrane</keyword>
<dbReference type="InterPro" id="IPR036942">
    <property type="entry name" value="Beta-barrel_TonB_sf"/>
</dbReference>
<keyword evidence="3" id="KW-0998">Cell outer membrane</keyword>
<name>A0A1J1E5K8_9FLAO</name>
<accession>A0A1J1E5K8</accession>